<feature type="compositionally biased region" description="Basic and acidic residues" evidence="9">
    <location>
        <begin position="487"/>
        <end position="499"/>
    </location>
</feature>
<dbReference type="Proteomes" id="UP000182658">
    <property type="component" value="Unassembled WGS sequence"/>
</dbReference>
<dbReference type="EC" id="2.3.2.31" evidence="2"/>
<evidence type="ECO:0000256" key="5">
    <source>
        <dbReference type="ARBA" id="ARBA00022737"/>
    </source>
</evidence>
<evidence type="ECO:0000256" key="4">
    <source>
        <dbReference type="ARBA" id="ARBA00022723"/>
    </source>
</evidence>
<gene>
    <name evidence="11" type="ORF">CONLIGDRAFT_592822</name>
</gene>
<name>A0A1J7IW35_9PEZI</name>
<keyword evidence="6" id="KW-0863">Zinc-finger</keyword>
<evidence type="ECO:0000256" key="3">
    <source>
        <dbReference type="ARBA" id="ARBA00022679"/>
    </source>
</evidence>
<dbReference type="OrthoDB" id="9977870at2759"/>
<dbReference type="EMBL" id="KV875095">
    <property type="protein sequence ID" value="OIW31935.1"/>
    <property type="molecule type" value="Genomic_DNA"/>
</dbReference>
<dbReference type="GO" id="GO:0016567">
    <property type="term" value="P:protein ubiquitination"/>
    <property type="evidence" value="ECO:0007669"/>
    <property type="project" value="InterPro"/>
</dbReference>
<feature type="domain" description="RING-type" evidence="10">
    <location>
        <begin position="1"/>
        <end position="194"/>
    </location>
</feature>
<protein>
    <recommendedName>
        <fullName evidence="2">RBR-type E3 ubiquitin transferase</fullName>
        <ecNumber evidence="2">2.3.2.31</ecNumber>
    </recommendedName>
</protein>
<dbReference type="Gene3D" id="1.20.120.1750">
    <property type="match status" value="1"/>
</dbReference>
<feature type="region of interest" description="Disordered" evidence="9">
    <location>
        <begin position="224"/>
        <end position="244"/>
    </location>
</feature>
<dbReference type="InterPro" id="IPR002867">
    <property type="entry name" value="IBR_dom"/>
</dbReference>
<reference evidence="11 12" key="1">
    <citation type="submission" date="2016-10" db="EMBL/GenBank/DDBJ databases">
        <title>Draft genome sequence of Coniochaeta ligniaria NRRL30616, a lignocellulolytic fungus for bioabatement of inhibitors in plant biomass hydrolysates.</title>
        <authorList>
            <consortium name="DOE Joint Genome Institute"/>
            <person name="Jimenez D.J."/>
            <person name="Hector R.E."/>
            <person name="Riley R."/>
            <person name="Sun H."/>
            <person name="Grigoriev I.V."/>
            <person name="Van Elsas J.D."/>
            <person name="Nichols N.N."/>
        </authorList>
    </citation>
    <scope>NUCLEOTIDE SEQUENCE [LARGE SCALE GENOMIC DNA]</scope>
    <source>
        <strain evidence="11 12">NRRL 30616</strain>
    </source>
</reference>
<comment type="catalytic activity">
    <reaction evidence="1">
        <text>[E2 ubiquitin-conjugating enzyme]-S-ubiquitinyl-L-cysteine + [acceptor protein]-L-lysine = [E2 ubiquitin-conjugating enzyme]-L-cysteine + [acceptor protein]-N(6)-ubiquitinyl-L-lysine.</text>
        <dbReference type="EC" id="2.3.2.31"/>
    </reaction>
</comment>
<feature type="region of interest" description="Disordered" evidence="9">
    <location>
        <begin position="367"/>
        <end position="388"/>
    </location>
</feature>
<dbReference type="Gene3D" id="3.30.40.10">
    <property type="entry name" value="Zinc/RING finger domain, C3HC4 (zinc finger)"/>
    <property type="match status" value="1"/>
</dbReference>
<keyword evidence="4" id="KW-0479">Metal-binding</keyword>
<dbReference type="PANTHER" id="PTHR11685">
    <property type="entry name" value="RBR FAMILY RING FINGER AND IBR DOMAIN-CONTAINING"/>
    <property type="match status" value="1"/>
</dbReference>
<dbReference type="STRING" id="1408157.A0A1J7IW35"/>
<dbReference type="CDD" id="cd22584">
    <property type="entry name" value="Rcat_RBR_unk"/>
    <property type="match status" value="1"/>
</dbReference>
<evidence type="ECO:0000259" key="10">
    <source>
        <dbReference type="PROSITE" id="PS51873"/>
    </source>
</evidence>
<evidence type="ECO:0000256" key="9">
    <source>
        <dbReference type="SAM" id="MobiDB-lite"/>
    </source>
</evidence>
<evidence type="ECO:0000256" key="6">
    <source>
        <dbReference type="ARBA" id="ARBA00022771"/>
    </source>
</evidence>
<evidence type="ECO:0000256" key="2">
    <source>
        <dbReference type="ARBA" id="ARBA00012251"/>
    </source>
</evidence>
<evidence type="ECO:0000256" key="8">
    <source>
        <dbReference type="ARBA" id="ARBA00022833"/>
    </source>
</evidence>
<feature type="region of interest" description="Disordered" evidence="9">
    <location>
        <begin position="524"/>
        <end position="543"/>
    </location>
</feature>
<keyword evidence="3" id="KW-0808">Transferase</keyword>
<keyword evidence="7" id="KW-0833">Ubl conjugation pathway</keyword>
<dbReference type="GO" id="GO:0061630">
    <property type="term" value="F:ubiquitin protein ligase activity"/>
    <property type="evidence" value="ECO:0007669"/>
    <property type="project" value="UniProtKB-EC"/>
</dbReference>
<keyword evidence="12" id="KW-1185">Reference proteome</keyword>
<feature type="region of interest" description="Disordered" evidence="9">
    <location>
        <begin position="430"/>
        <end position="516"/>
    </location>
</feature>
<evidence type="ECO:0000256" key="1">
    <source>
        <dbReference type="ARBA" id="ARBA00001798"/>
    </source>
</evidence>
<proteinExistence type="predicted"/>
<keyword evidence="5" id="KW-0677">Repeat</keyword>
<dbReference type="InParanoid" id="A0A1J7IW35"/>
<feature type="region of interest" description="Disordered" evidence="9">
    <location>
        <begin position="319"/>
        <end position="343"/>
    </location>
</feature>
<accession>A0A1J7IW35</accession>
<evidence type="ECO:0000313" key="11">
    <source>
        <dbReference type="EMBL" id="OIW31935.1"/>
    </source>
</evidence>
<dbReference type="AlphaFoldDB" id="A0A1J7IW35"/>
<evidence type="ECO:0000256" key="7">
    <source>
        <dbReference type="ARBA" id="ARBA00022786"/>
    </source>
</evidence>
<dbReference type="InterPro" id="IPR044066">
    <property type="entry name" value="TRIAD_supradom"/>
</dbReference>
<dbReference type="SUPFAM" id="SSF57850">
    <property type="entry name" value="RING/U-box"/>
    <property type="match status" value="2"/>
</dbReference>
<dbReference type="PROSITE" id="PS51873">
    <property type="entry name" value="TRIAD"/>
    <property type="match status" value="1"/>
</dbReference>
<sequence>MEDDVPSHKSAKLKCGHRMCNSCLKDSFRLSVRDPQHMPPRCCTTDHIPLKHVERLFDTSFKKQWNKKYAEFSTRNRIYCPSRRCGEWIKPEHIHRDVDGRKYAKCGRCHTKVCYSCNGRWHSSRDCPRDEETHRFLEQAKQLGWQRCHRCKAVVELKEGCNHMTCRCGAEFCMICGSKWKTCDCPWFSHDAVEADRLDHMQIPMHIRSDPLSMRSEVMFDTAPPSPRDFRSGTISPAAAARPRPQSYEEEILLHRLQEQRDERFTRRVRALAQYDDHDDDDDDYQGRIGDIHGIGHQAGHHMNDDYRRRPETIIVPPAPHTEPRGAPQHSPYDRTTAGGTDYVSGVHRARGVRASSMERRLADRFNSDLRQAPMRPAAHRGPPPPPPMLKTAATMPIMPASMMPPQMVPMGHHSSPGITPVRRRHTMEEELYNSHSSPRSAGPQPRPSSGRTRVHRRTDDFDEDDEDIAPPPVATGPRRSGRHRRDAGNRQHRREPDSPPKSSTLAGLTGPGRGMDRVFEWVNYVEDGPPHEEEKMSTTGSV</sequence>
<dbReference type="GO" id="GO:0008270">
    <property type="term" value="F:zinc ion binding"/>
    <property type="evidence" value="ECO:0007669"/>
    <property type="project" value="UniProtKB-KW"/>
</dbReference>
<organism evidence="11 12">
    <name type="scientific">Coniochaeta ligniaria NRRL 30616</name>
    <dbReference type="NCBI Taxonomy" id="1408157"/>
    <lineage>
        <taxon>Eukaryota</taxon>
        <taxon>Fungi</taxon>
        <taxon>Dikarya</taxon>
        <taxon>Ascomycota</taxon>
        <taxon>Pezizomycotina</taxon>
        <taxon>Sordariomycetes</taxon>
        <taxon>Sordariomycetidae</taxon>
        <taxon>Coniochaetales</taxon>
        <taxon>Coniochaetaceae</taxon>
        <taxon>Coniochaeta</taxon>
    </lineage>
</organism>
<dbReference type="Pfam" id="PF01485">
    <property type="entry name" value="IBR"/>
    <property type="match status" value="2"/>
</dbReference>
<dbReference type="InterPro" id="IPR031127">
    <property type="entry name" value="E3_UB_ligase_RBR"/>
</dbReference>
<keyword evidence="8" id="KW-0862">Zinc</keyword>
<evidence type="ECO:0000313" key="12">
    <source>
        <dbReference type="Proteomes" id="UP000182658"/>
    </source>
</evidence>
<dbReference type="InterPro" id="IPR013083">
    <property type="entry name" value="Znf_RING/FYVE/PHD"/>
</dbReference>